<sequence>MAPRLCACTYPLERPWRARREGEADRAEAGCTQDQGLRCHDLAGFRKTFDDAGALRSPPYFVLPFSFLFGHPRDGGCVVHQMLFSMLLDRGVTLHLVTFGASAVLAGDQANPSNGAQTPIGDVPLAQHMYGIASFGSIREQHPGLETKLICNISSRQVTHLGSMAGANRILFALTGRYDLHHDLGKKFGGRPSAYGGRFTWEACFGQGSTIRNMAFTALGLAVRQSAFQATLHDGLSGNIRLAAFQNHDAPTDGCPASTANQQTLQPAVRISHVPSLDPQDSGAVHREIACSTCDAPKRRMERRRRRRAHGLAHRAQTRRFWPQAVRAQFVECCEQHDQHTLTTWLTRHRVWAPNQAGPVRADALLQCSPWRPGSPPRTNSRRGQGDNHANAAFEMLLLASCRSFIFRPAPPTPQANMPNHKQDHNHHDMGCTTPGAARRARFDTSLAHKQGGGCFFAAR</sequence>
<proteinExistence type="predicted"/>
<dbReference type="HOGENOM" id="CLU_593352_0_0_1"/>
<dbReference type="EMBL" id="KL648620">
    <property type="protein sequence ID" value="KEY67393.1"/>
    <property type="molecule type" value="Genomic_DNA"/>
</dbReference>
<organism evidence="2 3">
    <name type="scientific">Stachybotrys chartarum (strain CBS 109288 / IBT 7711)</name>
    <name type="common">Toxic black mold</name>
    <name type="synonym">Stilbospora chartarum</name>
    <dbReference type="NCBI Taxonomy" id="1280523"/>
    <lineage>
        <taxon>Eukaryota</taxon>
        <taxon>Fungi</taxon>
        <taxon>Dikarya</taxon>
        <taxon>Ascomycota</taxon>
        <taxon>Pezizomycotina</taxon>
        <taxon>Sordariomycetes</taxon>
        <taxon>Hypocreomycetidae</taxon>
        <taxon>Hypocreales</taxon>
        <taxon>Stachybotryaceae</taxon>
        <taxon>Stachybotrys</taxon>
    </lineage>
</organism>
<accession>A0A084AQ14</accession>
<feature type="region of interest" description="Disordered" evidence="1">
    <location>
        <begin position="368"/>
        <end position="387"/>
    </location>
</feature>
<protein>
    <submittedName>
        <fullName evidence="2">Uncharacterized protein</fullName>
    </submittedName>
</protein>
<reference evidence="2 3" key="1">
    <citation type="journal article" date="2014" name="BMC Genomics">
        <title>Comparative genome sequencing reveals chemotype-specific gene clusters in the toxigenic black mold Stachybotrys.</title>
        <authorList>
            <person name="Semeiks J."/>
            <person name="Borek D."/>
            <person name="Otwinowski Z."/>
            <person name="Grishin N.V."/>
        </authorList>
    </citation>
    <scope>NUCLEOTIDE SEQUENCE [LARGE SCALE GENOMIC DNA]</scope>
    <source>
        <strain evidence="3">CBS 109288 / IBT 7711</strain>
    </source>
</reference>
<dbReference type="AlphaFoldDB" id="A0A084AQ14"/>
<feature type="region of interest" description="Disordered" evidence="1">
    <location>
        <begin position="411"/>
        <end position="436"/>
    </location>
</feature>
<evidence type="ECO:0000256" key="1">
    <source>
        <dbReference type="SAM" id="MobiDB-lite"/>
    </source>
</evidence>
<evidence type="ECO:0000313" key="3">
    <source>
        <dbReference type="Proteomes" id="UP000028045"/>
    </source>
</evidence>
<evidence type="ECO:0000313" key="2">
    <source>
        <dbReference type="EMBL" id="KEY67393.1"/>
    </source>
</evidence>
<gene>
    <name evidence="2" type="ORF">S7711_11329</name>
</gene>
<dbReference type="Proteomes" id="UP000028045">
    <property type="component" value="Unassembled WGS sequence"/>
</dbReference>
<keyword evidence="3" id="KW-1185">Reference proteome</keyword>
<name>A0A084AQ14_STACB</name>
<feature type="compositionally biased region" description="Basic and acidic residues" evidence="1">
    <location>
        <begin position="421"/>
        <end position="430"/>
    </location>
</feature>